<dbReference type="Gene3D" id="1.10.3720.10">
    <property type="entry name" value="MetI-like"/>
    <property type="match status" value="1"/>
</dbReference>
<evidence type="ECO:0000256" key="6">
    <source>
        <dbReference type="ARBA" id="ARBA00022989"/>
    </source>
</evidence>
<dbReference type="SUPFAM" id="SSF161098">
    <property type="entry name" value="MetI-like"/>
    <property type="match status" value="1"/>
</dbReference>
<dbReference type="GO" id="GO:0043190">
    <property type="term" value="C:ATP-binding cassette (ABC) transporter complex"/>
    <property type="evidence" value="ECO:0007669"/>
    <property type="project" value="InterPro"/>
</dbReference>
<evidence type="ECO:0000313" key="10">
    <source>
        <dbReference type="EMBL" id="MSS41703.1"/>
    </source>
</evidence>
<evidence type="ECO:0000256" key="7">
    <source>
        <dbReference type="ARBA" id="ARBA00023136"/>
    </source>
</evidence>
<dbReference type="Pfam" id="PF00528">
    <property type="entry name" value="BPD_transp_1"/>
    <property type="match status" value="1"/>
</dbReference>
<feature type="domain" description="ABC transmembrane type-1" evidence="9">
    <location>
        <begin position="20"/>
        <end position="209"/>
    </location>
</feature>
<dbReference type="InterPro" id="IPR000515">
    <property type="entry name" value="MetI-like"/>
</dbReference>
<reference evidence="10 11" key="1">
    <citation type="submission" date="2019-08" db="EMBL/GenBank/DDBJ databases">
        <title>In-depth cultivation of the pig gut microbiome towards novel bacterial diversity and tailored functional studies.</title>
        <authorList>
            <person name="Wylensek D."/>
            <person name="Hitch T.C.A."/>
            <person name="Clavel T."/>
        </authorList>
    </citation>
    <scope>NUCLEOTIDE SEQUENCE [LARGE SCALE GENOMIC DNA]</scope>
    <source>
        <strain evidence="10 11">BL-389-WT-3D</strain>
    </source>
</reference>
<dbReference type="GO" id="GO:0022857">
    <property type="term" value="F:transmembrane transporter activity"/>
    <property type="evidence" value="ECO:0007669"/>
    <property type="project" value="InterPro"/>
</dbReference>
<dbReference type="PROSITE" id="PS50928">
    <property type="entry name" value="ABC_TM1"/>
    <property type="match status" value="1"/>
</dbReference>
<evidence type="ECO:0000256" key="8">
    <source>
        <dbReference type="RuleBase" id="RU363032"/>
    </source>
</evidence>
<comment type="similarity">
    <text evidence="8">Belongs to the binding-protein-dependent transport system permease family.</text>
</comment>
<evidence type="ECO:0000313" key="11">
    <source>
        <dbReference type="Proteomes" id="UP000462363"/>
    </source>
</evidence>
<sequence length="221" mass="24470">MKDLDFTVLLPFGHLVWGAIGITLKIGILAFISAVLIAIVVGSLRARKLPKFFSGLLAAYVEFFRGTPLLVQLFVVYYGLPSFGVVIDPIVASVVTMGFNSGAYLSEVVRAAVLSVDRGQYEAAAILGYNPLQTTIHVVLPQALRIAVPSFMNGFSSIVKETSLVSVLPIIELTKLGNQIYAKTYHPFEIYISLAVLYFIMTYFVTFFAKWVERRLSVWFS</sequence>
<accession>A0A844F7R8</accession>
<dbReference type="PANTHER" id="PTHR30614">
    <property type="entry name" value="MEMBRANE COMPONENT OF AMINO ACID ABC TRANSPORTER"/>
    <property type="match status" value="1"/>
</dbReference>
<dbReference type="CDD" id="cd06261">
    <property type="entry name" value="TM_PBP2"/>
    <property type="match status" value="1"/>
</dbReference>
<dbReference type="GO" id="GO:0006865">
    <property type="term" value="P:amino acid transport"/>
    <property type="evidence" value="ECO:0007669"/>
    <property type="project" value="UniProtKB-KW"/>
</dbReference>
<dbReference type="PANTHER" id="PTHR30614:SF0">
    <property type="entry name" value="L-CYSTINE TRANSPORT SYSTEM PERMEASE PROTEIN TCYL"/>
    <property type="match status" value="1"/>
</dbReference>
<evidence type="ECO:0000256" key="4">
    <source>
        <dbReference type="ARBA" id="ARBA00022692"/>
    </source>
</evidence>
<dbReference type="Proteomes" id="UP000462363">
    <property type="component" value="Unassembled WGS sequence"/>
</dbReference>
<evidence type="ECO:0000259" key="9">
    <source>
        <dbReference type="PROSITE" id="PS50928"/>
    </source>
</evidence>
<evidence type="ECO:0000256" key="2">
    <source>
        <dbReference type="ARBA" id="ARBA00022448"/>
    </source>
</evidence>
<dbReference type="InterPro" id="IPR043429">
    <property type="entry name" value="ArtM/GltK/GlnP/TcyL/YhdX-like"/>
</dbReference>
<keyword evidence="2 8" id="KW-0813">Transport</keyword>
<dbReference type="NCBIfam" id="TIGR01726">
    <property type="entry name" value="HEQRo_perm_3TM"/>
    <property type="match status" value="1"/>
</dbReference>
<keyword evidence="5" id="KW-0029">Amino-acid transport</keyword>
<dbReference type="AlphaFoldDB" id="A0A844F7R8"/>
<keyword evidence="7 8" id="KW-0472">Membrane</keyword>
<gene>
    <name evidence="10" type="ORF">FYJ37_15545</name>
</gene>
<keyword evidence="6 8" id="KW-1133">Transmembrane helix</keyword>
<evidence type="ECO:0000256" key="3">
    <source>
        <dbReference type="ARBA" id="ARBA00022475"/>
    </source>
</evidence>
<dbReference type="RefSeq" id="WP_154322936.1">
    <property type="nucleotide sequence ID" value="NZ_CP045695.1"/>
</dbReference>
<evidence type="ECO:0000256" key="1">
    <source>
        <dbReference type="ARBA" id="ARBA00004651"/>
    </source>
</evidence>
<dbReference type="EMBL" id="VUMB01000046">
    <property type="protein sequence ID" value="MSS41703.1"/>
    <property type="molecule type" value="Genomic_DNA"/>
</dbReference>
<organism evidence="10 11">
    <name type="scientific">Clostridium scindens (strain JCM 10418 / VPI 12708)</name>
    <dbReference type="NCBI Taxonomy" id="29347"/>
    <lineage>
        <taxon>Bacteria</taxon>
        <taxon>Bacillati</taxon>
        <taxon>Bacillota</taxon>
        <taxon>Clostridia</taxon>
        <taxon>Lachnospirales</taxon>
        <taxon>Lachnospiraceae</taxon>
    </lineage>
</organism>
<name>A0A844F7R8_CLOSV</name>
<comment type="caution">
    <text evidence="10">The sequence shown here is derived from an EMBL/GenBank/DDBJ whole genome shotgun (WGS) entry which is preliminary data.</text>
</comment>
<comment type="subcellular location">
    <subcellularLocation>
        <location evidence="1 8">Cell membrane</location>
        <topology evidence="1 8">Multi-pass membrane protein</topology>
    </subcellularLocation>
</comment>
<evidence type="ECO:0000256" key="5">
    <source>
        <dbReference type="ARBA" id="ARBA00022970"/>
    </source>
</evidence>
<keyword evidence="4 8" id="KW-0812">Transmembrane</keyword>
<dbReference type="InterPro" id="IPR035906">
    <property type="entry name" value="MetI-like_sf"/>
</dbReference>
<proteinExistence type="inferred from homology"/>
<feature type="transmembrane region" description="Helical" evidence="8">
    <location>
        <begin position="15"/>
        <end position="44"/>
    </location>
</feature>
<dbReference type="InterPro" id="IPR010065">
    <property type="entry name" value="AA_ABC_transptr_permease_3TM"/>
</dbReference>
<keyword evidence="3" id="KW-1003">Cell membrane</keyword>
<protein>
    <submittedName>
        <fullName evidence="10">Amino acid ABC transporter permease</fullName>
    </submittedName>
</protein>
<feature type="transmembrane region" description="Helical" evidence="8">
    <location>
        <begin position="190"/>
        <end position="212"/>
    </location>
</feature>